<organism evidence="1">
    <name type="scientific">marine sediment metagenome</name>
    <dbReference type="NCBI Taxonomy" id="412755"/>
    <lineage>
        <taxon>unclassified sequences</taxon>
        <taxon>metagenomes</taxon>
        <taxon>ecological metagenomes</taxon>
    </lineage>
</organism>
<gene>
    <name evidence="1" type="ORF">LCGC14_2334050</name>
</gene>
<accession>A0A0F9D1G0</accession>
<dbReference type="EMBL" id="LAZR01033613">
    <property type="protein sequence ID" value="KKL47586.1"/>
    <property type="molecule type" value="Genomic_DNA"/>
</dbReference>
<protein>
    <submittedName>
        <fullName evidence="1">Uncharacterized protein</fullName>
    </submittedName>
</protein>
<name>A0A0F9D1G0_9ZZZZ</name>
<sequence>MIIGILHINRKKGHSSNCRICKKAIEVREVHAVVITRYGKGQAAVFKLRAAAGQAMTKKSGLRYSRLHLKDCLALWLISTYTARTMTRRERKGGRPPLPDMTDEDTLTRRRLVRKRAAIIREIVTSEDDARVLVLADRLLEIKAELKIPVTSPHAKNLHRTLILGKTEKRISEAKDGQVRAS</sequence>
<comment type="caution">
    <text evidence="1">The sequence shown here is derived from an EMBL/GenBank/DDBJ whole genome shotgun (WGS) entry which is preliminary data.</text>
</comment>
<reference evidence="1" key="1">
    <citation type="journal article" date="2015" name="Nature">
        <title>Complex archaea that bridge the gap between prokaryotes and eukaryotes.</title>
        <authorList>
            <person name="Spang A."/>
            <person name="Saw J.H."/>
            <person name="Jorgensen S.L."/>
            <person name="Zaremba-Niedzwiedzka K."/>
            <person name="Martijn J."/>
            <person name="Lind A.E."/>
            <person name="van Eijk R."/>
            <person name="Schleper C."/>
            <person name="Guy L."/>
            <person name="Ettema T.J."/>
        </authorList>
    </citation>
    <scope>NUCLEOTIDE SEQUENCE</scope>
</reference>
<dbReference type="AlphaFoldDB" id="A0A0F9D1G0"/>
<evidence type="ECO:0000313" key="1">
    <source>
        <dbReference type="EMBL" id="KKL47586.1"/>
    </source>
</evidence>
<proteinExistence type="predicted"/>